<dbReference type="NCBIfam" id="NF007899">
    <property type="entry name" value="PRK10605.1"/>
    <property type="match status" value="1"/>
</dbReference>
<gene>
    <name evidence="6" type="primary">nemA</name>
    <name evidence="6" type="ORF">EXE57_09265</name>
</gene>
<evidence type="ECO:0000256" key="3">
    <source>
        <dbReference type="ARBA" id="ARBA00023002"/>
    </source>
</evidence>
<dbReference type="GO" id="GO:0010181">
    <property type="term" value="F:FMN binding"/>
    <property type="evidence" value="ECO:0007669"/>
    <property type="project" value="InterPro"/>
</dbReference>
<dbReference type="EMBL" id="CP038267">
    <property type="protein sequence ID" value="QBR92454.1"/>
    <property type="molecule type" value="Genomic_DNA"/>
</dbReference>
<sequence>MTGGLPRVGLTVADLFDDLTIGAVRAPHRVLMAPLTRMRATRPGDVPNDLMRDYYVQRASAGLILSEGTQITPEGKGYADTPGIHSAEQVAGWRRVTDAVHEAGGRIAAQLWHVGRVSHESLHDGALPVSASAIPSGGRTSLKEPDGTLVRADSPTPRALAGDELPRLVEDYRQATRNAREAGFDAVEIHAAHGYLLHQFLSPTSNQREDAYGGSLENRSRLLDEVVAAVVETWSADRVGVRISPVGSFNGVEDPEGEETGLHVARLLHAHGIGFLHLSEPDWVGGQELTDDFRDRLREAFPGVIVGAGSYDLVKAERVLKAGHVDAVAFGRTFIANPDLPARLRDGLPLTDPDKSTFYGGDARGYTDYPAYA</sequence>
<dbReference type="SUPFAM" id="SSF51395">
    <property type="entry name" value="FMN-linked oxidoreductases"/>
    <property type="match status" value="1"/>
</dbReference>
<dbReference type="OrthoDB" id="3169239at2"/>
<evidence type="ECO:0000256" key="2">
    <source>
        <dbReference type="ARBA" id="ARBA00005979"/>
    </source>
</evidence>
<dbReference type="Pfam" id="PF00724">
    <property type="entry name" value="Oxidored_FMN"/>
    <property type="match status" value="1"/>
</dbReference>
<dbReference type="InterPro" id="IPR045247">
    <property type="entry name" value="Oye-like"/>
</dbReference>
<keyword evidence="7" id="KW-1185">Reference proteome</keyword>
<keyword evidence="3 6" id="KW-0560">Oxidoreductase</keyword>
<organism evidence="6 7">
    <name type="scientific">Nocardioides euryhalodurans</name>
    <dbReference type="NCBI Taxonomy" id="2518370"/>
    <lineage>
        <taxon>Bacteria</taxon>
        <taxon>Bacillati</taxon>
        <taxon>Actinomycetota</taxon>
        <taxon>Actinomycetes</taxon>
        <taxon>Propionibacteriales</taxon>
        <taxon>Nocardioidaceae</taxon>
        <taxon>Nocardioides</taxon>
    </lineage>
</organism>
<evidence type="ECO:0000313" key="7">
    <source>
        <dbReference type="Proteomes" id="UP000294894"/>
    </source>
</evidence>
<reference evidence="6 7" key="1">
    <citation type="submission" date="2019-03" db="EMBL/GenBank/DDBJ databases">
        <title>Three New Species of Nocardioides, Nocardioides euryhalodurans sp. nov., Nocardioides seonyuensis sp. nov. and Nocardioides eburneoflavus sp. nov., Iolated from Soil.</title>
        <authorList>
            <person name="Roh S.G."/>
            <person name="Lee C."/>
            <person name="Kim M.-K."/>
            <person name="Kim S.B."/>
        </authorList>
    </citation>
    <scope>NUCLEOTIDE SEQUENCE [LARGE SCALE GENOMIC DNA]</scope>
    <source>
        <strain evidence="6 7">MMS17-SY117</strain>
    </source>
</reference>
<comment type="cofactor">
    <cofactor evidence="1">
        <name>FMN</name>
        <dbReference type="ChEBI" id="CHEBI:58210"/>
    </cofactor>
</comment>
<feature type="region of interest" description="Disordered" evidence="4">
    <location>
        <begin position="129"/>
        <end position="159"/>
    </location>
</feature>
<dbReference type="GO" id="GO:0016628">
    <property type="term" value="F:oxidoreductase activity, acting on the CH-CH group of donors, NAD or NADP as acceptor"/>
    <property type="evidence" value="ECO:0007669"/>
    <property type="project" value="UniProtKB-ARBA"/>
</dbReference>
<dbReference type="PANTHER" id="PTHR22893:SF91">
    <property type="entry name" value="NADPH DEHYDROGENASE 2-RELATED"/>
    <property type="match status" value="1"/>
</dbReference>
<dbReference type="Gene3D" id="3.20.20.70">
    <property type="entry name" value="Aldolase class I"/>
    <property type="match status" value="1"/>
</dbReference>
<proteinExistence type="inferred from homology"/>
<protein>
    <submittedName>
        <fullName evidence="6">N-ethylmaleimide reductase</fullName>
        <ecNumber evidence="6">1.3.1.-</ecNumber>
    </submittedName>
</protein>
<dbReference type="Proteomes" id="UP000294894">
    <property type="component" value="Chromosome"/>
</dbReference>
<dbReference type="CDD" id="cd02933">
    <property type="entry name" value="OYE_like_FMN"/>
    <property type="match status" value="1"/>
</dbReference>
<dbReference type="GO" id="GO:0005829">
    <property type="term" value="C:cytosol"/>
    <property type="evidence" value="ECO:0007669"/>
    <property type="project" value="TreeGrafter"/>
</dbReference>
<dbReference type="EC" id="1.3.1.-" evidence="6"/>
<dbReference type="KEGG" id="noy:EXE57_09265"/>
<dbReference type="FunFam" id="3.20.20.70:FF:000059">
    <property type="entry name" value="N-ethylmaleimide reductase, FMN-linked"/>
    <property type="match status" value="1"/>
</dbReference>
<dbReference type="InterPro" id="IPR013785">
    <property type="entry name" value="Aldolase_TIM"/>
</dbReference>
<evidence type="ECO:0000259" key="5">
    <source>
        <dbReference type="Pfam" id="PF00724"/>
    </source>
</evidence>
<evidence type="ECO:0000256" key="1">
    <source>
        <dbReference type="ARBA" id="ARBA00001917"/>
    </source>
</evidence>
<accession>A0A4P7GKX9</accession>
<dbReference type="PANTHER" id="PTHR22893">
    <property type="entry name" value="NADH OXIDOREDUCTASE-RELATED"/>
    <property type="match status" value="1"/>
</dbReference>
<evidence type="ECO:0000256" key="4">
    <source>
        <dbReference type="SAM" id="MobiDB-lite"/>
    </source>
</evidence>
<dbReference type="AlphaFoldDB" id="A0A4P7GKX9"/>
<comment type="similarity">
    <text evidence="2">Belongs to the NADH:flavin oxidoreductase/NADH oxidase family.</text>
</comment>
<name>A0A4P7GKX9_9ACTN</name>
<evidence type="ECO:0000313" key="6">
    <source>
        <dbReference type="EMBL" id="QBR92454.1"/>
    </source>
</evidence>
<feature type="domain" description="NADH:flavin oxidoreductase/NADH oxidase N-terminal" evidence="5">
    <location>
        <begin position="14"/>
        <end position="350"/>
    </location>
</feature>
<dbReference type="InterPro" id="IPR001155">
    <property type="entry name" value="OxRdtase_FMN_N"/>
</dbReference>